<feature type="transmembrane region" description="Helical" evidence="8">
    <location>
        <begin position="145"/>
        <end position="168"/>
    </location>
</feature>
<dbReference type="GO" id="GO:0009847">
    <property type="term" value="P:spore germination"/>
    <property type="evidence" value="ECO:0007669"/>
    <property type="project" value="InterPro"/>
</dbReference>
<feature type="transmembrane region" description="Helical" evidence="8">
    <location>
        <begin position="248"/>
        <end position="269"/>
    </location>
</feature>
<keyword evidence="4" id="KW-0309">Germination</keyword>
<evidence type="ECO:0000256" key="8">
    <source>
        <dbReference type="SAM" id="Phobius"/>
    </source>
</evidence>
<evidence type="ECO:0000256" key="2">
    <source>
        <dbReference type="ARBA" id="ARBA00007998"/>
    </source>
</evidence>
<evidence type="ECO:0000313" key="9">
    <source>
        <dbReference type="EMBL" id="PSR21467.1"/>
    </source>
</evidence>
<feature type="transmembrane region" description="Helical" evidence="8">
    <location>
        <begin position="174"/>
        <end position="196"/>
    </location>
</feature>
<comment type="subcellular location">
    <subcellularLocation>
        <location evidence="1">Membrane</location>
        <topology evidence="1">Multi-pass membrane protein</topology>
    </subcellularLocation>
</comment>
<dbReference type="GO" id="GO:0016020">
    <property type="term" value="C:membrane"/>
    <property type="evidence" value="ECO:0007669"/>
    <property type="project" value="UniProtKB-SubCell"/>
</dbReference>
<dbReference type="Pfam" id="PF03845">
    <property type="entry name" value="Spore_permease"/>
    <property type="match status" value="1"/>
</dbReference>
<sequence>MHSGGAAREPNQNRPLWLGARVSLFSSHGRRAVFGRADHRMAHYCAFHRDHASFCDGGEYLSMLAESISPGQFGWMAGISIVAGGVYLWPQYLVTYAGSQGIYSLVAMTGLALVFGTLQVATALNGRQPTYVKTTAQLMPFFGPVLVFPVIVALSLTLDGLTLLLYALMLHSFFYTHTPVYILELAIVLVAGWIAMRTLSAVARSVQFWFPIILLVLAVILGLTAPFIRFPLALTPPADFHVDPWLNTMVGCWYLYSNAAVVTTLAPHVKWPTPVQASLTVALAILGQSLVLFALYAIALLTLGADAVSRLYWPLTYIFSLVSVRLFFVKGLGIFALMFWTSTVVLYLAVREFSWSWNISTLLSTSWPSKRTVVLALLLVLVAMVGMAIPSDTAARTLLFQWVSPLLLLCEGTSIPLMWICSRRKRQPG</sequence>
<keyword evidence="5 8" id="KW-0812">Transmembrane</keyword>
<feature type="transmembrane region" description="Helical" evidence="8">
    <location>
        <begin position="402"/>
        <end position="421"/>
    </location>
</feature>
<dbReference type="InterPro" id="IPR004761">
    <property type="entry name" value="Spore_GerAB"/>
</dbReference>
<evidence type="ECO:0000256" key="4">
    <source>
        <dbReference type="ARBA" id="ARBA00022544"/>
    </source>
</evidence>
<keyword evidence="7 8" id="KW-0472">Membrane</keyword>
<comment type="similarity">
    <text evidence="2">Belongs to the amino acid-polyamine-organocation (APC) superfamily. Spore germination protein (SGP) (TC 2.A.3.9) family.</text>
</comment>
<feature type="transmembrane region" description="Helical" evidence="8">
    <location>
        <begin position="73"/>
        <end position="90"/>
    </location>
</feature>
<evidence type="ECO:0000313" key="10">
    <source>
        <dbReference type="Proteomes" id="UP000241848"/>
    </source>
</evidence>
<proteinExistence type="inferred from homology"/>
<reference evidence="9 10" key="1">
    <citation type="journal article" date="2014" name="BMC Genomics">
        <title>Comparison of environmental and isolate Sulfobacillus genomes reveals diverse carbon, sulfur, nitrogen, and hydrogen metabolisms.</title>
        <authorList>
            <person name="Justice N.B."/>
            <person name="Norman A."/>
            <person name="Brown C.T."/>
            <person name="Singh A."/>
            <person name="Thomas B.C."/>
            <person name="Banfield J.F."/>
        </authorList>
    </citation>
    <scope>NUCLEOTIDE SEQUENCE [LARGE SCALE GENOMIC DNA]</scope>
    <source>
        <strain evidence="9">AMDSBA3</strain>
    </source>
</reference>
<feature type="transmembrane region" description="Helical" evidence="8">
    <location>
        <begin position="371"/>
        <end position="390"/>
    </location>
</feature>
<accession>A0A2T2WGV0</accession>
<keyword evidence="6 8" id="KW-1133">Transmembrane helix</keyword>
<organism evidence="9 10">
    <name type="scientific">Sulfobacillus acidophilus</name>
    <dbReference type="NCBI Taxonomy" id="53633"/>
    <lineage>
        <taxon>Bacteria</taxon>
        <taxon>Bacillati</taxon>
        <taxon>Bacillota</taxon>
        <taxon>Clostridia</taxon>
        <taxon>Eubacteriales</taxon>
        <taxon>Clostridiales Family XVII. Incertae Sedis</taxon>
        <taxon>Sulfobacillus</taxon>
    </lineage>
</organism>
<protein>
    <submittedName>
        <fullName evidence="9">Uncharacterized protein</fullName>
    </submittedName>
</protein>
<dbReference type="EMBL" id="PXYV01000033">
    <property type="protein sequence ID" value="PSR21467.1"/>
    <property type="molecule type" value="Genomic_DNA"/>
</dbReference>
<keyword evidence="3" id="KW-0813">Transport</keyword>
<evidence type="ECO:0000256" key="5">
    <source>
        <dbReference type="ARBA" id="ARBA00022692"/>
    </source>
</evidence>
<gene>
    <name evidence="9" type="ORF">C7B45_10585</name>
</gene>
<evidence type="ECO:0000256" key="6">
    <source>
        <dbReference type="ARBA" id="ARBA00022989"/>
    </source>
</evidence>
<evidence type="ECO:0000256" key="1">
    <source>
        <dbReference type="ARBA" id="ARBA00004141"/>
    </source>
</evidence>
<feature type="transmembrane region" description="Helical" evidence="8">
    <location>
        <begin position="281"/>
        <end position="305"/>
    </location>
</feature>
<feature type="transmembrane region" description="Helical" evidence="8">
    <location>
        <begin position="102"/>
        <end position="124"/>
    </location>
</feature>
<feature type="transmembrane region" description="Helical" evidence="8">
    <location>
        <begin position="317"/>
        <end position="350"/>
    </location>
</feature>
<evidence type="ECO:0000256" key="7">
    <source>
        <dbReference type="ARBA" id="ARBA00023136"/>
    </source>
</evidence>
<name>A0A2T2WGV0_9FIRM</name>
<dbReference type="PANTHER" id="PTHR34975:SF2">
    <property type="entry name" value="SPORE GERMINATION PROTEIN A2"/>
    <property type="match status" value="1"/>
</dbReference>
<dbReference type="PANTHER" id="PTHR34975">
    <property type="entry name" value="SPORE GERMINATION PROTEIN A2"/>
    <property type="match status" value="1"/>
</dbReference>
<comment type="caution">
    <text evidence="9">The sequence shown here is derived from an EMBL/GenBank/DDBJ whole genome shotgun (WGS) entry which is preliminary data.</text>
</comment>
<evidence type="ECO:0000256" key="3">
    <source>
        <dbReference type="ARBA" id="ARBA00022448"/>
    </source>
</evidence>
<feature type="transmembrane region" description="Helical" evidence="8">
    <location>
        <begin position="208"/>
        <end position="228"/>
    </location>
</feature>
<dbReference type="AlphaFoldDB" id="A0A2T2WGV0"/>
<dbReference type="Proteomes" id="UP000241848">
    <property type="component" value="Unassembled WGS sequence"/>
</dbReference>